<accession>I0GPT8</accession>
<dbReference type="AlphaFoldDB" id="I0GPT8"/>
<evidence type="ECO:0000256" key="1">
    <source>
        <dbReference type="SAM" id="Coils"/>
    </source>
</evidence>
<gene>
    <name evidence="2" type="ordered locus">SELR_10670</name>
</gene>
<feature type="coiled-coil region" evidence="1">
    <location>
        <begin position="148"/>
        <end position="178"/>
    </location>
</feature>
<dbReference type="EMBL" id="AP012292">
    <property type="protein sequence ID" value="BAL82775.1"/>
    <property type="molecule type" value="Genomic_DNA"/>
</dbReference>
<reference evidence="2 3" key="1">
    <citation type="submission" date="2011-10" db="EMBL/GenBank/DDBJ databases">
        <title>Whole genome sequence of Selenomonas ruminantium subsp. lactilytica TAM6421.</title>
        <authorList>
            <person name="Oguchi A."/>
            <person name="Ankai A."/>
            <person name="Kaneko J."/>
            <person name="Yamada-Narita S."/>
            <person name="Fukui S."/>
            <person name="Takahashi M."/>
            <person name="Onodera T."/>
            <person name="Kojima S."/>
            <person name="Fushimi T."/>
            <person name="Abe N."/>
            <person name="Kamio Y."/>
            <person name="Yamazaki S."/>
            <person name="Fujita N."/>
        </authorList>
    </citation>
    <scope>NUCLEOTIDE SEQUENCE [LARGE SCALE GENOMIC DNA]</scope>
    <source>
        <strain evidence="3">NBRC 103574 / TAM6421</strain>
    </source>
</reference>
<dbReference type="Proteomes" id="UP000007887">
    <property type="component" value="Chromosome"/>
</dbReference>
<evidence type="ECO:0000313" key="3">
    <source>
        <dbReference type="Proteomes" id="UP000007887"/>
    </source>
</evidence>
<organism evidence="2 3">
    <name type="scientific">Selenomonas ruminantium subsp. lactilytica (strain NBRC 103574 / TAM6421)</name>
    <dbReference type="NCBI Taxonomy" id="927704"/>
    <lineage>
        <taxon>Bacteria</taxon>
        <taxon>Bacillati</taxon>
        <taxon>Bacillota</taxon>
        <taxon>Negativicutes</taxon>
        <taxon>Selenomonadales</taxon>
        <taxon>Selenomonadaceae</taxon>
        <taxon>Selenomonas</taxon>
    </lineage>
</organism>
<keyword evidence="1" id="KW-0175">Coiled coil</keyword>
<dbReference type="KEGG" id="sri:SELR_10670"/>
<sequence length="224" mass="25937">MITEALQKTAELAGRWAEADADKDKLEDRKRREQFVAAGFECILQQIRILRLRQKLLPLHLECLDAQLLQDVREVLKVGKVAYQRQQVGAKNTLGTDLKRFNKKFSEEIKHHAEWFSQDSKVIETQQALEVTNNLCPGAVPSKLRSRLIFARRENATLNELQDNLEAQKEAELCLKNSPLEAWQRQLLQRITVGQATLLNITPEELSWLQSSDFAKRVKLRYEF</sequence>
<dbReference type="PATRIC" id="fig|927704.6.peg.1097"/>
<dbReference type="RefSeq" id="WP_014424212.1">
    <property type="nucleotide sequence ID" value="NC_017068.1"/>
</dbReference>
<proteinExistence type="predicted"/>
<protein>
    <submittedName>
        <fullName evidence="2">Uncharacterized protein</fullName>
    </submittedName>
</protein>
<name>I0GPT8_SELRL</name>
<evidence type="ECO:0000313" key="2">
    <source>
        <dbReference type="EMBL" id="BAL82775.1"/>
    </source>
</evidence>
<dbReference type="HOGENOM" id="CLU_1234312_0_0_9"/>